<gene>
    <name evidence="1" type="ORF">SAMN05660493_00079</name>
</gene>
<proteinExistence type="predicted"/>
<name>A0A1U7PU19_9FLAO</name>
<dbReference type="Proteomes" id="UP000187261">
    <property type="component" value="Unassembled WGS sequence"/>
</dbReference>
<dbReference type="RefSeq" id="WP_076781375.1">
    <property type="nucleotide sequence ID" value="NZ_FTPU01000001.1"/>
</dbReference>
<evidence type="ECO:0000313" key="1">
    <source>
        <dbReference type="EMBL" id="SIT95432.1"/>
    </source>
</evidence>
<dbReference type="PROSITE" id="PS51257">
    <property type="entry name" value="PROKAR_LIPOPROTEIN"/>
    <property type="match status" value="1"/>
</dbReference>
<dbReference type="InterPro" id="IPR051532">
    <property type="entry name" value="Ester_Hydrolysis_Enzymes"/>
</dbReference>
<organism evidence="1 2">
    <name type="scientific">Epilithonimonas bovis DSM 19482</name>
    <dbReference type="NCBI Taxonomy" id="1121284"/>
    <lineage>
        <taxon>Bacteria</taxon>
        <taxon>Pseudomonadati</taxon>
        <taxon>Bacteroidota</taxon>
        <taxon>Flavobacteriia</taxon>
        <taxon>Flavobacteriales</taxon>
        <taxon>Weeksellaceae</taxon>
        <taxon>Chryseobacterium group</taxon>
        <taxon>Epilithonimonas</taxon>
    </lineage>
</organism>
<evidence type="ECO:0000313" key="2">
    <source>
        <dbReference type="Proteomes" id="UP000187261"/>
    </source>
</evidence>
<dbReference type="STRING" id="1121284.SAMN05660493_00079"/>
<dbReference type="AlphaFoldDB" id="A0A1U7PU19"/>
<dbReference type="PANTHER" id="PTHR30383">
    <property type="entry name" value="THIOESTERASE 1/PROTEASE 1/LYSOPHOSPHOLIPASE L1"/>
    <property type="match status" value="1"/>
</dbReference>
<dbReference type="EMBL" id="FTPU01000001">
    <property type="protein sequence ID" value="SIT95432.1"/>
    <property type="molecule type" value="Genomic_DNA"/>
</dbReference>
<keyword evidence="1" id="KW-0378">Hydrolase</keyword>
<reference evidence="2" key="1">
    <citation type="submission" date="2016-10" db="EMBL/GenBank/DDBJ databases">
        <authorList>
            <person name="Varghese N."/>
            <person name="Submissions S."/>
        </authorList>
    </citation>
    <scope>NUCLEOTIDE SEQUENCE [LARGE SCALE GENOMIC DNA]</scope>
    <source>
        <strain evidence="2">DSM 19482</strain>
    </source>
</reference>
<accession>A0A1U7PU19</accession>
<sequence>MKKLYISTVAATLLLAASCKTDFENSTEDVVVTSGEANFSKYIALGNSLTSGYRDGALYSSGQAESYPSMLAMQMKLAGGGEFTQPLMPNNVGGFIGIPGFGGKYNLALVDVKDYTGAVTGKTLSPVQANPAAQLDVIGGAGKYFGNMGVPGAKSFHLVTPGYGSAANLAIGAANPYFVRFATSATTTVLADAMAQNPTFFSLWIGANDVLSYSTSGGTNSTTIGGVTTYTTATDQTGNTNPATYKSNDISDPNVVAGSIKAVLDGLKSKGATKGVISNIPYVTSIPYFTRVPYNPIPLSAASASALNANFGQLNTALTSLGQAKRFVTLSSASSNPVLIIDKSLFDIAPYLPANLKMYGQARHATSEDLILLTASGVIGIDPTTGLPPAPTSQTIGGVTIPLADQLVLTKTEAAKVKTATDAYNTAISNLASQYGLALVDANAKMRELNSASGILWDGVKYTATFVTGGAFSLDGVHPTGRGYAIIANEFLKAINTKYKSNLPMISPNSYSGVTFP</sequence>
<dbReference type="GO" id="GO:0004622">
    <property type="term" value="F:phosphatidylcholine lysophospholipase activity"/>
    <property type="evidence" value="ECO:0007669"/>
    <property type="project" value="TreeGrafter"/>
</dbReference>
<dbReference type="PANTHER" id="PTHR30383:SF5">
    <property type="entry name" value="SGNH HYDROLASE-TYPE ESTERASE DOMAIN-CONTAINING PROTEIN"/>
    <property type="match status" value="1"/>
</dbReference>
<keyword evidence="2" id="KW-1185">Reference proteome</keyword>
<protein>
    <submittedName>
        <fullName evidence="1">GDSL-like Lipase/Acylhydrolase</fullName>
    </submittedName>
</protein>
<dbReference type="Gene3D" id="3.40.50.1110">
    <property type="entry name" value="SGNH hydrolase"/>
    <property type="match status" value="2"/>
</dbReference>
<dbReference type="OrthoDB" id="9764164at2"/>
<dbReference type="InterPro" id="IPR036514">
    <property type="entry name" value="SGNH_hydro_sf"/>
</dbReference>
<dbReference type="SUPFAM" id="SSF52266">
    <property type="entry name" value="SGNH hydrolase"/>
    <property type="match status" value="2"/>
</dbReference>